<accession>A0A3S2UL87</accession>
<name>A0A3S2UL87_9SPHI</name>
<evidence type="ECO:0000313" key="1">
    <source>
        <dbReference type="EMBL" id="RVU00468.1"/>
    </source>
</evidence>
<dbReference type="RefSeq" id="WP_127705723.1">
    <property type="nucleotide sequence ID" value="NZ_SACK01000005.1"/>
</dbReference>
<protein>
    <submittedName>
        <fullName evidence="1">3-oxoacyl-ACP synthase</fullName>
    </submittedName>
</protein>
<evidence type="ECO:0000313" key="2">
    <source>
        <dbReference type="Proteomes" id="UP000282759"/>
    </source>
</evidence>
<dbReference type="Proteomes" id="UP000282759">
    <property type="component" value="Unassembled WGS sequence"/>
</dbReference>
<comment type="caution">
    <text evidence="1">The sequence shown here is derived from an EMBL/GenBank/DDBJ whole genome shotgun (WGS) entry which is preliminary data.</text>
</comment>
<reference evidence="1 2" key="1">
    <citation type="submission" date="2019-01" db="EMBL/GenBank/DDBJ databases">
        <authorList>
            <person name="Chen W.-M."/>
        </authorList>
    </citation>
    <scope>NUCLEOTIDE SEQUENCE [LARGE SCALE GENOMIC DNA]</scope>
    <source>
        <strain evidence="1 2">YBJ-36</strain>
    </source>
</reference>
<gene>
    <name evidence="1" type="ORF">EOD41_13405</name>
</gene>
<sequence>MNIDELKQQLYNACQQYVQSRLTAAQEAIDAAQQAANEETKSSAGDKYETGRAMAQLESDRNKAQLNEANKLKVALNNIPLSQTKEAADAGSVVITSNGKFYISISAGTLSINNEAYFAVSLASPVGLQLKGKKAGDSFMLNGRNYLIQAVY</sequence>
<dbReference type="AlphaFoldDB" id="A0A3S2UL87"/>
<keyword evidence="2" id="KW-1185">Reference proteome</keyword>
<dbReference type="EMBL" id="SACK01000005">
    <property type="protein sequence ID" value="RVU00468.1"/>
    <property type="molecule type" value="Genomic_DNA"/>
</dbReference>
<organism evidence="1 2">
    <name type="scientific">Mucilaginibacter limnophilus</name>
    <dbReference type="NCBI Taxonomy" id="1932778"/>
    <lineage>
        <taxon>Bacteria</taxon>
        <taxon>Pseudomonadati</taxon>
        <taxon>Bacteroidota</taxon>
        <taxon>Sphingobacteriia</taxon>
        <taxon>Sphingobacteriales</taxon>
        <taxon>Sphingobacteriaceae</taxon>
        <taxon>Mucilaginibacter</taxon>
    </lineage>
</organism>
<proteinExistence type="predicted"/>
<dbReference type="OrthoDB" id="667380at2"/>